<dbReference type="RefSeq" id="WP_238846913.1">
    <property type="nucleotide sequence ID" value="NZ_CP046172.1"/>
</dbReference>
<dbReference type="Proteomes" id="UP000503540">
    <property type="component" value="Chromosome"/>
</dbReference>
<keyword evidence="3" id="KW-1185">Reference proteome</keyword>
<dbReference type="EMBL" id="CP046172">
    <property type="protein sequence ID" value="QIS15751.1"/>
    <property type="molecule type" value="Genomic_DNA"/>
</dbReference>
<proteinExistence type="predicted"/>
<dbReference type="Gene3D" id="3.40.50.1820">
    <property type="entry name" value="alpha/beta hydrolase"/>
    <property type="match status" value="1"/>
</dbReference>
<evidence type="ECO:0000313" key="2">
    <source>
        <dbReference type="EMBL" id="QIS15751.1"/>
    </source>
</evidence>
<dbReference type="GO" id="GO:0016042">
    <property type="term" value="P:lipid catabolic process"/>
    <property type="evidence" value="ECO:0007669"/>
    <property type="project" value="InterPro"/>
</dbReference>
<dbReference type="SUPFAM" id="SSF53474">
    <property type="entry name" value="alpha/beta-Hydrolases"/>
    <property type="match status" value="1"/>
</dbReference>
<evidence type="ECO:0000256" key="1">
    <source>
        <dbReference type="SAM" id="SignalP"/>
    </source>
</evidence>
<feature type="signal peptide" evidence="1">
    <location>
        <begin position="1"/>
        <end position="25"/>
    </location>
</feature>
<dbReference type="Gene3D" id="1.10.260.130">
    <property type="match status" value="1"/>
</dbReference>
<keyword evidence="2" id="KW-0378">Hydrolase</keyword>
<reference evidence="2 3" key="1">
    <citation type="journal article" date="2019" name="ACS Chem. Biol.">
        <title>Identification and Mobilization of a Cryptic Antibiotic Biosynthesis Gene Locus from a Human-Pathogenic Nocardia Isolate.</title>
        <authorList>
            <person name="Herisse M."/>
            <person name="Ishida K."/>
            <person name="Porter J.L."/>
            <person name="Howden B."/>
            <person name="Hertweck C."/>
            <person name="Stinear T.P."/>
            <person name="Pidot S.J."/>
        </authorList>
    </citation>
    <scope>NUCLEOTIDE SEQUENCE [LARGE SCALE GENOMIC DNA]</scope>
    <source>
        <strain evidence="2 3">AUSMDU00012717</strain>
    </source>
</reference>
<dbReference type="PIRSF" id="PIRSF029171">
    <property type="entry name" value="Esterase_LipA"/>
    <property type="match status" value="1"/>
</dbReference>
<name>A0A6G9YRF7_9NOCA</name>
<dbReference type="PANTHER" id="PTHR34853">
    <property type="match status" value="1"/>
</dbReference>
<dbReference type="KEGG" id="nah:F5544_39665"/>
<evidence type="ECO:0000313" key="3">
    <source>
        <dbReference type="Proteomes" id="UP000503540"/>
    </source>
</evidence>
<dbReference type="InterPro" id="IPR029058">
    <property type="entry name" value="AB_hydrolase_fold"/>
</dbReference>
<organism evidence="2 3">
    <name type="scientific">Nocardia arthritidis</name>
    <dbReference type="NCBI Taxonomy" id="228602"/>
    <lineage>
        <taxon>Bacteria</taxon>
        <taxon>Bacillati</taxon>
        <taxon>Actinomycetota</taxon>
        <taxon>Actinomycetes</taxon>
        <taxon>Mycobacteriales</taxon>
        <taxon>Nocardiaceae</taxon>
        <taxon>Nocardia</taxon>
    </lineage>
</organism>
<gene>
    <name evidence="2" type="ORF">F5544_39665</name>
</gene>
<dbReference type="AlphaFoldDB" id="A0A6G9YRF7"/>
<sequence length="383" mass="39902">MRVLRGMVAAAIGVGLVVQANPVQAQPIPAPVQAPGTLISATPQPDGWHGASDGSVIEYWTSNSAGAALPASGALYLPPGPAPAGGWPVMAYDHGTSGLGAGCGGQADPAGHPYQEIRAREDQLIRHVVSQGFAVVATDYLGLGRFGTGPHPYLELRTEATATIDMVRAARAAHPELSRTWGVFGASQGGQAALGTGHLQRTYAPDLDFRGTIAIDPESDVEKVFPLAGPGIPPVSNSDGAMSFFVSILAGLRAARPDVDVDQYLTPLGKSVLDDIGTKCLDGIIDRVAGLGVGDILARPLSDDRIRAAYTDYLTVPTSGYDRPILLLLNVTDTVVPSPLHAALVAQFAANGVDFQTVTGTGRHTQLNDRMYAAMDAFLARVK</sequence>
<keyword evidence="1" id="KW-0732">Signal</keyword>
<protein>
    <submittedName>
        <fullName evidence="2">Alpha/beta hydrolase</fullName>
    </submittedName>
</protein>
<dbReference type="InterPro" id="IPR005152">
    <property type="entry name" value="Lipase_secreted"/>
</dbReference>
<accession>A0A6G9YRF7</accession>
<dbReference type="Pfam" id="PF03583">
    <property type="entry name" value="LIP"/>
    <property type="match status" value="1"/>
</dbReference>
<dbReference type="GO" id="GO:0004806">
    <property type="term" value="F:triacylglycerol lipase activity"/>
    <property type="evidence" value="ECO:0007669"/>
    <property type="project" value="InterPro"/>
</dbReference>
<dbReference type="PANTHER" id="PTHR34853:SF1">
    <property type="entry name" value="LIPASE 5"/>
    <property type="match status" value="1"/>
</dbReference>
<feature type="chain" id="PRO_5026245072" evidence="1">
    <location>
        <begin position="26"/>
        <end position="383"/>
    </location>
</feature>